<reference evidence="1 2" key="1">
    <citation type="submission" date="2019-08" db="EMBL/GenBank/DDBJ databases">
        <title>In-depth cultivation of the pig gut microbiome towards novel bacterial diversity and tailored functional studies.</title>
        <authorList>
            <person name="Wylensek D."/>
            <person name="Hitch T.C.A."/>
            <person name="Clavel T."/>
        </authorList>
    </citation>
    <scope>NUCLEOTIDE SEQUENCE [LARGE SCALE GENOMIC DNA]</scope>
    <source>
        <strain evidence="1 2">Oil-RF-744-WCA-WT-10</strain>
    </source>
</reference>
<evidence type="ECO:0000313" key="2">
    <source>
        <dbReference type="Proteomes" id="UP000483362"/>
    </source>
</evidence>
<evidence type="ECO:0000313" key="1">
    <source>
        <dbReference type="EMBL" id="MSS17753.1"/>
    </source>
</evidence>
<dbReference type="EMBL" id="VULT01000012">
    <property type="protein sequence ID" value="MSS17753.1"/>
    <property type="molecule type" value="Genomic_DNA"/>
</dbReference>
<protein>
    <submittedName>
        <fullName evidence="1">Uncharacterized protein</fullName>
    </submittedName>
</protein>
<comment type="caution">
    <text evidence="1">The sequence shown here is derived from an EMBL/GenBank/DDBJ whole genome shotgun (WGS) entry which is preliminary data.</text>
</comment>
<sequence length="84" mass="9687">MKQAVNKRYLAQFDLVPFWVPQVLQDWLEEGWAVDITVKRIKGRHGAKMVRVEIKASTREDLEAKRKAFNAMIEAQGYGPDANK</sequence>
<dbReference type="AlphaFoldDB" id="A0A6L5XE96"/>
<accession>A0A6L5XE96</accession>
<proteinExistence type="predicted"/>
<dbReference type="RefSeq" id="WP_154326428.1">
    <property type="nucleotide sequence ID" value="NZ_CP045696.1"/>
</dbReference>
<gene>
    <name evidence="1" type="ORF">FYJ29_08295</name>
</gene>
<organism evidence="1 2">
    <name type="scientific">Sodaliphilus pleomorphus</name>
    <dbReference type="NCBI Taxonomy" id="2606626"/>
    <lineage>
        <taxon>Bacteria</taxon>
        <taxon>Pseudomonadati</taxon>
        <taxon>Bacteroidota</taxon>
        <taxon>Bacteroidia</taxon>
        <taxon>Bacteroidales</taxon>
        <taxon>Muribaculaceae</taxon>
        <taxon>Sodaliphilus</taxon>
    </lineage>
</organism>
<name>A0A6L5XE96_9BACT</name>
<dbReference type="Proteomes" id="UP000483362">
    <property type="component" value="Unassembled WGS sequence"/>
</dbReference>
<keyword evidence="2" id="KW-1185">Reference proteome</keyword>